<protein>
    <submittedName>
        <fullName evidence="2">Uncharacterized protein</fullName>
    </submittedName>
</protein>
<name>G9NAT1_HYPVG</name>
<dbReference type="VEuPathDB" id="FungiDB:TRIVIDRAFT_65233"/>
<evidence type="ECO:0000256" key="1">
    <source>
        <dbReference type="SAM" id="MobiDB-lite"/>
    </source>
</evidence>
<gene>
    <name evidence="2" type="ORF">TRIVIDRAFT_65233</name>
</gene>
<dbReference type="AlphaFoldDB" id="G9NAT1"/>
<dbReference type="GeneID" id="25796687"/>
<comment type="caution">
    <text evidence="2">The sequence shown here is derived from an EMBL/GenBank/DDBJ whole genome shotgun (WGS) entry which is preliminary data.</text>
</comment>
<accession>G9NAT1</accession>
<keyword evidence="3" id="KW-1185">Reference proteome</keyword>
<sequence>MAASLFSFSSAPVTSQNGEALITCSHKRPYCISSLELLTFELIEALFRSSDGQNRLIFSAITHGTALAAFSPSFLHQYAWIPACFKLAAVGLQHCPEARSSNCSRSIKNSRSLLESSGWPVCSGDCHSGPSFNEQSRIQRARPGCGASDSSSPPESLHGFHPLAPSSRPAGPEVDGGYWASTTQPYIPSSKGNVCNPRAIRRRSRRERYAAEPCETLLQMAPSAVLLFEAEAIHVPYQKVTDHPRTCVSFSY</sequence>
<proteinExistence type="predicted"/>
<dbReference type="EMBL" id="ABDF02000091">
    <property type="protein sequence ID" value="EHK15942.1"/>
    <property type="molecule type" value="Genomic_DNA"/>
</dbReference>
<reference evidence="2 3" key="1">
    <citation type="journal article" date="2011" name="Genome Biol.">
        <title>Comparative genome sequence analysis underscores mycoparasitism as the ancestral life style of Trichoderma.</title>
        <authorList>
            <person name="Kubicek C.P."/>
            <person name="Herrera-Estrella A."/>
            <person name="Seidl-Seiboth V."/>
            <person name="Martinez D.A."/>
            <person name="Druzhinina I.S."/>
            <person name="Thon M."/>
            <person name="Zeilinger S."/>
            <person name="Casas-Flores S."/>
            <person name="Horwitz B.A."/>
            <person name="Mukherjee P.K."/>
            <person name="Mukherjee M."/>
            <person name="Kredics L."/>
            <person name="Alcaraz L.D."/>
            <person name="Aerts A."/>
            <person name="Antal Z."/>
            <person name="Atanasova L."/>
            <person name="Cervantes-Badillo M.G."/>
            <person name="Challacombe J."/>
            <person name="Chertkov O."/>
            <person name="McCluskey K."/>
            <person name="Coulpier F."/>
            <person name="Deshpande N."/>
            <person name="von Doehren H."/>
            <person name="Ebbole D.J."/>
            <person name="Esquivel-Naranjo E.U."/>
            <person name="Fekete E."/>
            <person name="Flipphi M."/>
            <person name="Glaser F."/>
            <person name="Gomez-Rodriguez E.Y."/>
            <person name="Gruber S."/>
            <person name="Han C."/>
            <person name="Henrissat B."/>
            <person name="Hermosa R."/>
            <person name="Hernandez-Onate M."/>
            <person name="Karaffa L."/>
            <person name="Kosti I."/>
            <person name="Le Crom S."/>
            <person name="Lindquist E."/>
            <person name="Lucas S."/>
            <person name="Luebeck M."/>
            <person name="Luebeck P.S."/>
            <person name="Margeot A."/>
            <person name="Metz B."/>
            <person name="Misra M."/>
            <person name="Nevalainen H."/>
            <person name="Omann M."/>
            <person name="Packer N."/>
            <person name="Perrone G."/>
            <person name="Uresti-Rivera E.E."/>
            <person name="Salamov A."/>
            <person name="Schmoll M."/>
            <person name="Seiboth B."/>
            <person name="Shapiro H."/>
            <person name="Sukno S."/>
            <person name="Tamayo-Ramos J.A."/>
            <person name="Tisch D."/>
            <person name="Wiest A."/>
            <person name="Wilkinson H.H."/>
            <person name="Zhang M."/>
            <person name="Coutinho P.M."/>
            <person name="Kenerley C.M."/>
            <person name="Monte E."/>
            <person name="Baker S.E."/>
            <person name="Grigoriev I.V."/>
        </authorList>
    </citation>
    <scope>NUCLEOTIDE SEQUENCE [LARGE SCALE GENOMIC DNA]</scope>
    <source>
        <strain evidence="3">Gv29-8 / FGSC 10586</strain>
    </source>
</reference>
<organism evidence="2 3">
    <name type="scientific">Hypocrea virens (strain Gv29-8 / FGSC 10586)</name>
    <name type="common">Gliocladium virens</name>
    <name type="synonym">Trichoderma virens</name>
    <dbReference type="NCBI Taxonomy" id="413071"/>
    <lineage>
        <taxon>Eukaryota</taxon>
        <taxon>Fungi</taxon>
        <taxon>Dikarya</taxon>
        <taxon>Ascomycota</taxon>
        <taxon>Pezizomycotina</taxon>
        <taxon>Sordariomycetes</taxon>
        <taxon>Hypocreomycetidae</taxon>
        <taxon>Hypocreales</taxon>
        <taxon>Hypocreaceae</taxon>
        <taxon>Trichoderma</taxon>
    </lineage>
</organism>
<feature type="region of interest" description="Disordered" evidence="1">
    <location>
        <begin position="137"/>
        <end position="175"/>
    </location>
</feature>
<dbReference type="InParanoid" id="G9NAT1"/>
<dbReference type="RefSeq" id="XP_013950148.1">
    <property type="nucleotide sequence ID" value="XM_014094673.1"/>
</dbReference>
<evidence type="ECO:0000313" key="2">
    <source>
        <dbReference type="EMBL" id="EHK15942.1"/>
    </source>
</evidence>
<dbReference type="HOGENOM" id="CLU_1102920_0_0_1"/>
<dbReference type="Proteomes" id="UP000007115">
    <property type="component" value="Unassembled WGS sequence"/>
</dbReference>
<evidence type="ECO:0000313" key="3">
    <source>
        <dbReference type="Proteomes" id="UP000007115"/>
    </source>
</evidence>